<dbReference type="InterPro" id="IPR000620">
    <property type="entry name" value="EamA_dom"/>
</dbReference>
<reference evidence="7 9" key="1">
    <citation type="journal article" date="2014" name="BMC Genomics">
        <title>Genome sequence of Anopheles sinensis provides insight into genetics basis of mosquito competence for malaria parasites.</title>
        <authorList>
            <person name="Zhou D."/>
            <person name="Zhang D."/>
            <person name="Ding G."/>
            <person name="Shi L."/>
            <person name="Hou Q."/>
            <person name="Ye Y."/>
            <person name="Xu Y."/>
            <person name="Zhou H."/>
            <person name="Xiong C."/>
            <person name="Li S."/>
            <person name="Yu J."/>
            <person name="Hong S."/>
            <person name="Yu X."/>
            <person name="Zou P."/>
            <person name="Chen C."/>
            <person name="Chang X."/>
            <person name="Wang W."/>
            <person name="Lv Y."/>
            <person name="Sun Y."/>
            <person name="Ma L."/>
            <person name="Shen B."/>
            <person name="Zhu C."/>
        </authorList>
    </citation>
    <scope>NUCLEOTIDE SEQUENCE [LARGE SCALE GENOMIC DNA]</scope>
</reference>
<dbReference type="EMBL" id="ATLV01026173">
    <property type="status" value="NOT_ANNOTATED_CDS"/>
    <property type="molecule type" value="Genomic_DNA"/>
</dbReference>
<dbReference type="AlphaFoldDB" id="A0A084WRM7"/>
<feature type="transmembrane region" description="Helical" evidence="5">
    <location>
        <begin position="308"/>
        <end position="330"/>
    </location>
</feature>
<evidence type="ECO:0000256" key="4">
    <source>
        <dbReference type="ARBA" id="ARBA00023136"/>
    </source>
</evidence>
<keyword evidence="9" id="KW-1185">Reference proteome</keyword>
<dbReference type="PANTHER" id="PTHR23051">
    <property type="entry name" value="SOLUTE CARRIER FAMILY 35, MEMBER F5"/>
    <property type="match status" value="1"/>
</dbReference>
<evidence type="ECO:0000256" key="1">
    <source>
        <dbReference type="ARBA" id="ARBA00004141"/>
    </source>
</evidence>
<feature type="transmembrane region" description="Helical" evidence="5">
    <location>
        <begin position="212"/>
        <end position="230"/>
    </location>
</feature>
<evidence type="ECO:0000256" key="3">
    <source>
        <dbReference type="ARBA" id="ARBA00022989"/>
    </source>
</evidence>
<feature type="transmembrane region" description="Helical" evidence="5">
    <location>
        <begin position="336"/>
        <end position="357"/>
    </location>
</feature>
<gene>
    <name evidence="7" type="ORF">ZHAS_00021144</name>
</gene>
<keyword evidence="3 5" id="KW-1133">Transmembrane helix</keyword>
<name>A0A084WRM7_ANOSI</name>
<accession>A0A084WRM7</accession>
<sequence>MLNKAQKLVLGIVLLVLVDIIWVSSSELTKFLYENENYDKPFFCTYFKASMFTIYLIVLGLIAPWKESCARNGNYSLMETIEEDEGYYANGTSSLSDSSFVPIKTDAQVSGTESDDSSIRSVRFSKVAEVREMSPHEASEALMSRLSYAASLRVHRQKSHHKTARTALLFCVLLALEPSETAMVTLLSSSSSFFTLILAAMFPSSCGDKFTFSKFFAVMLSISGAVMVSLSELDQPKMSRGIVLALLSAFFYASYLVLVKRKSDTEEKISIPLFFGFVGLWNLLLLWPLLFVLNFSQLEVFELPSRRQFVVLFLNGLIGTVLSEALWLWGCFLTSSLIGTVAISLQIPLAMVFDMVLHGKTYPLLFYLGSLPMFLSLVLVAFLVKFDDCDPLLKFGKLMYRRLWHCRKANVIRIPDLEEQHESLIDGSHDN</sequence>
<organism evidence="7">
    <name type="scientific">Anopheles sinensis</name>
    <name type="common">Mosquito</name>
    <dbReference type="NCBI Taxonomy" id="74873"/>
    <lineage>
        <taxon>Eukaryota</taxon>
        <taxon>Metazoa</taxon>
        <taxon>Ecdysozoa</taxon>
        <taxon>Arthropoda</taxon>
        <taxon>Hexapoda</taxon>
        <taxon>Insecta</taxon>
        <taxon>Pterygota</taxon>
        <taxon>Neoptera</taxon>
        <taxon>Endopterygota</taxon>
        <taxon>Diptera</taxon>
        <taxon>Nematocera</taxon>
        <taxon>Culicoidea</taxon>
        <taxon>Culicidae</taxon>
        <taxon>Anophelinae</taxon>
        <taxon>Anopheles</taxon>
    </lineage>
</organism>
<feature type="transmembrane region" description="Helical" evidence="5">
    <location>
        <begin position="271"/>
        <end position="296"/>
    </location>
</feature>
<dbReference type="EMBL" id="KE525407">
    <property type="protein sequence ID" value="KFB52871.1"/>
    <property type="molecule type" value="Genomic_DNA"/>
</dbReference>
<proteinExistence type="predicted"/>
<dbReference type="OMA" id="MYGVYTI"/>
<dbReference type="OrthoDB" id="10041630at2759"/>
<protein>
    <submittedName>
        <fullName evidence="7">AGAP006969-PA-like protein</fullName>
    </submittedName>
</protein>
<feature type="transmembrane region" description="Helical" evidence="5">
    <location>
        <begin position="242"/>
        <end position="259"/>
    </location>
</feature>
<dbReference type="EnsemblMetazoa" id="ASIC021144-RA">
    <property type="protein sequence ID" value="ASIC021144-PA"/>
    <property type="gene ID" value="ASIC021144"/>
</dbReference>
<feature type="domain" description="EamA" evidence="6">
    <location>
        <begin position="240"/>
        <end position="381"/>
    </location>
</feature>
<comment type="subcellular location">
    <subcellularLocation>
        <location evidence="1">Membrane</location>
        <topology evidence="1">Multi-pass membrane protein</topology>
    </subcellularLocation>
</comment>
<feature type="transmembrane region" description="Helical" evidence="5">
    <location>
        <begin position="364"/>
        <end position="384"/>
    </location>
</feature>
<dbReference type="PANTHER" id="PTHR23051:SF0">
    <property type="entry name" value="SOLUTE CARRIER FAMILY 35 MEMBER F5"/>
    <property type="match status" value="1"/>
</dbReference>
<keyword evidence="2 5" id="KW-0812">Transmembrane</keyword>
<dbReference type="Proteomes" id="UP000030765">
    <property type="component" value="Unassembled WGS sequence"/>
</dbReference>
<dbReference type="GO" id="GO:0016020">
    <property type="term" value="C:membrane"/>
    <property type="evidence" value="ECO:0007669"/>
    <property type="project" value="UniProtKB-SubCell"/>
</dbReference>
<dbReference type="VEuPathDB" id="VectorBase:ASIS009621"/>
<feature type="transmembrane region" description="Helical" evidence="5">
    <location>
        <begin position="45"/>
        <end position="65"/>
    </location>
</feature>
<evidence type="ECO:0000256" key="2">
    <source>
        <dbReference type="ARBA" id="ARBA00022692"/>
    </source>
</evidence>
<dbReference type="VEuPathDB" id="VectorBase:ASIC021144"/>
<reference evidence="8" key="2">
    <citation type="submission" date="2020-05" db="UniProtKB">
        <authorList>
            <consortium name="EnsemblMetazoa"/>
        </authorList>
    </citation>
    <scope>IDENTIFICATION</scope>
</reference>
<dbReference type="Pfam" id="PF00892">
    <property type="entry name" value="EamA"/>
    <property type="match status" value="1"/>
</dbReference>
<evidence type="ECO:0000313" key="9">
    <source>
        <dbReference type="Proteomes" id="UP000030765"/>
    </source>
</evidence>
<keyword evidence="4 5" id="KW-0472">Membrane</keyword>
<evidence type="ECO:0000313" key="7">
    <source>
        <dbReference type="EMBL" id="KFB52871.1"/>
    </source>
</evidence>
<evidence type="ECO:0000256" key="5">
    <source>
        <dbReference type="SAM" id="Phobius"/>
    </source>
</evidence>
<evidence type="ECO:0000313" key="8">
    <source>
        <dbReference type="EnsemblMetazoa" id="ASIC021144-PA"/>
    </source>
</evidence>
<evidence type="ECO:0000259" key="6">
    <source>
        <dbReference type="Pfam" id="PF00892"/>
    </source>
</evidence>
<dbReference type="STRING" id="74873.A0A084WRM7"/>